<evidence type="ECO:0000313" key="4">
    <source>
        <dbReference type="Proteomes" id="UP001054945"/>
    </source>
</evidence>
<keyword evidence="2" id="KW-0812">Transmembrane</keyword>
<keyword evidence="2" id="KW-1133">Transmembrane helix</keyword>
<keyword evidence="2" id="KW-0472">Membrane</keyword>
<dbReference type="AlphaFoldDB" id="A0AAV4Y888"/>
<gene>
    <name evidence="3" type="ORF">CEXT_191431</name>
</gene>
<dbReference type="Proteomes" id="UP001054945">
    <property type="component" value="Unassembled WGS sequence"/>
</dbReference>
<reference evidence="3 4" key="1">
    <citation type="submission" date="2021-06" db="EMBL/GenBank/DDBJ databases">
        <title>Caerostris extrusa draft genome.</title>
        <authorList>
            <person name="Kono N."/>
            <person name="Arakawa K."/>
        </authorList>
    </citation>
    <scope>NUCLEOTIDE SEQUENCE [LARGE SCALE GENOMIC DNA]</scope>
</reference>
<protein>
    <recommendedName>
        <fullName evidence="5">Transmembrane protein</fullName>
    </recommendedName>
</protein>
<feature type="transmembrane region" description="Helical" evidence="2">
    <location>
        <begin position="35"/>
        <end position="63"/>
    </location>
</feature>
<accession>A0AAV4Y888</accession>
<sequence length="94" mass="10513">MSSASSVIGGGRKKHCHTVTTDPPTPTSFQDMQQLLSIVAAACFVIMLAALSLHCCSYFIGLFSLSAMTRRLMEWSYNKRIPPDWKRVLEKYGK</sequence>
<feature type="region of interest" description="Disordered" evidence="1">
    <location>
        <begin position="1"/>
        <end position="23"/>
    </location>
</feature>
<evidence type="ECO:0008006" key="5">
    <source>
        <dbReference type="Google" id="ProtNLM"/>
    </source>
</evidence>
<comment type="caution">
    <text evidence="3">The sequence shown here is derived from an EMBL/GenBank/DDBJ whole genome shotgun (WGS) entry which is preliminary data.</text>
</comment>
<evidence type="ECO:0000256" key="1">
    <source>
        <dbReference type="SAM" id="MobiDB-lite"/>
    </source>
</evidence>
<organism evidence="3 4">
    <name type="scientific">Caerostris extrusa</name>
    <name type="common">Bark spider</name>
    <name type="synonym">Caerostris bankana</name>
    <dbReference type="NCBI Taxonomy" id="172846"/>
    <lineage>
        <taxon>Eukaryota</taxon>
        <taxon>Metazoa</taxon>
        <taxon>Ecdysozoa</taxon>
        <taxon>Arthropoda</taxon>
        <taxon>Chelicerata</taxon>
        <taxon>Arachnida</taxon>
        <taxon>Araneae</taxon>
        <taxon>Araneomorphae</taxon>
        <taxon>Entelegynae</taxon>
        <taxon>Araneoidea</taxon>
        <taxon>Araneidae</taxon>
        <taxon>Caerostris</taxon>
    </lineage>
</organism>
<evidence type="ECO:0000256" key="2">
    <source>
        <dbReference type="SAM" id="Phobius"/>
    </source>
</evidence>
<dbReference type="EMBL" id="BPLR01001629">
    <property type="protein sequence ID" value="GIZ03617.1"/>
    <property type="molecule type" value="Genomic_DNA"/>
</dbReference>
<evidence type="ECO:0000313" key="3">
    <source>
        <dbReference type="EMBL" id="GIZ03617.1"/>
    </source>
</evidence>
<proteinExistence type="predicted"/>
<keyword evidence="4" id="KW-1185">Reference proteome</keyword>
<name>A0AAV4Y888_CAEEX</name>